<evidence type="ECO:0000313" key="3">
    <source>
        <dbReference type="Proteomes" id="UP000823615"/>
    </source>
</evidence>
<dbReference type="GO" id="GO:0004386">
    <property type="term" value="F:helicase activity"/>
    <property type="evidence" value="ECO:0007669"/>
    <property type="project" value="UniProtKB-KW"/>
</dbReference>
<keyword evidence="2" id="KW-0378">Hydrolase</keyword>
<dbReference type="Proteomes" id="UP000823615">
    <property type="component" value="Unassembled WGS sequence"/>
</dbReference>
<reference evidence="2" key="2">
    <citation type="journal article" date="2021" name="PeerJ">
        <title>Extensive microbial diversity within the chicken gut microbiome revealed by metagenomics and culture.</title>
        <authorList>
            <person name="Gilroy R."/>
            <person name="Ravi A."/>
            <person name="Getino M."/>
            <person name="Pursley I."/>
            <person name="Horton D.L."/>
            <person name="Alikhan N.F."/>
            <person name="Baker D."/>
            <person name="Gharbi K."/>
            <person name="Hall N."/>
            <person name="Watson M."/>
            <person name="Adriaenssens E.M."/>
            <person name="Foster-Nyarko E."/>
            <person name="Jarju S."/>
            <person name="Secka A."/>
            <person name="Antonio M."/>
            <person name="Oren A."/>
            <person name="Chaudhuri R.R."/>
            <person name="La Ragione R."/>
            <person name="Hildebrand F."/>
            <person name="Pallen M.J."/>
        </authorList>
    </citation>
    <scope>NUCLEOTIDE SEQUENCE</scope>
    <source>
        <strain evidence="2">7293</strain>
    </source>
</reference>
<gene>
    <name evidence="2" type="ORF">IAA97_07300</name>
</gene>
<dbReference type="InterPro" id="IPR032830">
    <property type="entry name" value="XPB/Ssl2_N"/>
</dbReference>
<name>A0A9D9E2L1_9SPIO</name>
<dbReference type="AlphaFoldDB" id="A0A9D9E2L1"/>
<keyword evidence="2" id="KW-0347">Helicase</keyword>
<keyword evidence="2" id="KW-0547">Nucleotide-binding</keyword>
<evidence type="ECO:0000313" key="2">
    <source>
        <dbReference type="EMBL" id="MBO8436765.1"/>
    </source>
</evidence>
<reference evidence="2" key="1">
    <citation type="submission" date="2020-10" db="EMBL/GenBank/DDBJ databases">
        <authorList>
            <person name="Gilroy R."/>
        </authorList>
    </citation>
    <scope>NUCLEOTIDE SEQUENCE</scope>
    <source>
        <strain evidence="2">7293</strain>
    </source>
</reference>
<comment type="caution">
    <text evidence="2">The sequence shown here is derived from an EMBL/GenBank/DDBJ whole genome shotgun (WGS) entry which is preliminary data.</text>
</comment>
<proteinExistence type="predicted"/>
<keyword evidence="2" id="KW-0067">ATP-binding</keyword>
<evidence type="ECO:0000259" key="1">
    <source>
        <dbReference type="Pfam" id="PF13625"/>
    </source>
</evidence>
<organism evidence="2 3">
    <name type="scientific">Candidatus Ornithospirochaeta stercoripullorum</name>
    <dbReference type="NCBI Taxonomy" id="2840899"/>
    <lineage>
        <taxon>Bacteria</taxon>
        <taxon>Pseudomonadati</taxon>
        <taxon>Spirochaetota</taxon>
        <taxon>Spirochaetia</taxon>
        <taxon>Spirochaetales</taxon>
        <taxon>Spirochaetaceae</taxon>
        <taxon>Spirochaetaceae incertae sedis</taxon>
        <taxon>Candidatus Ornithospirochaeta</taxon>
    </lineage>
</organism>
<dbReference type="Pfam" id="PF13625">
    <property type="entry name" value="Helicase_C_3"/>
    <property type="match status" value="1"/>
</dbReference>
<dbReference type="EMBL" id="JADIMT010000086">
    <property type="protein sequence ID" value="MBO8436765.1"/>
    <property type="molecule type" value="Genomic_DNA"/>
</dbReference>
<sequence length="550" mass="62006">MSERHLPFSFEKVIGDYPEKIVSAITEEEGILLTEIAIAKDKAPFSASKLGKALRDKGMIEERDGEISVTEEGMKAVSLFPTLGRNERRLSYPSAFFPFVLFEAASNHLPSGRWQKIISSDFFTSLFPGVDKERARQAGIKAVTRLIDLAVIIDDGKELALDRKAAKALMALSEEERIALMDTSSFPLEDKALFVYLASKLSAIEEEQLDDYFMIIEKLSNSSFDTSLLFLFSVLENTDGKITGRKIEECDTEGFTVSSDFSITYRGKAPEEIYLYAEPVLSDTTSEWKLTRLSMKTAFSASLTPDEIKEKIASLSSFRLPETLLSRISGWHESWEALKAERAIILRADERNARIIDALPTMQMHILSKIGENAFIMNPETEELWRRALQNAGFDMLGTTTGPQFQNKEEHLMIIPSSKFKAPKINEERTIPFRKEERQALLATTHDPWRRILINSGIIVDEAIKTPELETVNGLYYQEKMRIINHAIAEKRKLYLEFADGTVLTGYAEKTDEGFALSDKSFDADKVWKAGILPYSVIDSAEHPSDSDSQ</sequence>
<protein>
    <submittedName>
        <fullName evidence="2">Helicase-associated domain-containing protein</fullName>
    </submittedName>
</protein>
<accession>A0A9D9E2L1</accession>
<feature type="domain" description="Helicase XPB/Ssl2 N-terminal" evidence="1">
    <location>
        <begin position="268"/>
        <end position="351"/>
    </location>
</feature>